<feature type="binding site" evidence="8">
    <location>
        <position position="91"/>
    </location>
    <ligand>
        <name>ATP</name>
        <dbReference type="ChEBI" id="CHEBI:30616"/>
    </ligand>
</feature>
<keyword evidence="8" id="KW-0464">Manganese</keyword>
<sequence>MTNLFNFNLENTYAELPETFYQKLRPNPVANPQLVFYNEELGKALGLNNEEMQSDEAIAIYGGNALPPNAIPLAQSYAGHQFGHFTMLGDGRAVLLGEQVTPDSKRFDIQLKGAGRTAYSRGGDGRAALGPMIREYMVSEAMHGLNIPTTRGLAVVTTGEGIRRETILPGAILTRVASSHIRVGTFQFAAHFCEIDELVQLTDYTIERHDPEVKHAENPYLAFLRNVLDRQAQLVAKWQLVGFIHGVMNTDNMTISGETIDYGPCAFMDAYHQDIVFSSIDVNGRYAYRNQPSIAAWNLARFAETLLPLLGRSKEEALKYAQEAISEFGPLYKKYWLKGMRQKLGIFGEREGDEALIEELLTLMQHYHADYTNTFLALTYGKEEDFPLGRMDEFKKWKIKWQERIKIQSETQEASNKLMYEHNPALIPRNKWVEDAIEAAVQKEDYTPAEELIHLLKNPFAHTDEQKEFAKRNYDTGTSYQTFCGT</sequence>
<dbReference type="EMBL" id="BMOS01000028">
    <property type="protein sequence ID" value="GGN63688.1"/>
    <property type="molecule type" value="Genomic_DNA"/>
</dbReference>
<evidence type="ECO:0000256" key="2">
    <source>
        <dbReference type="ARBA" id="ARBA00022679"/>
    </source>
</evidence>
<dbReference type="EC" id="2.7.7.-" evidence="8"/>
<feature type="binding site" evidence="8">
    <location>
        <position position="112"/>
    </location>
    <ligand>
        <name>ATP</name>
        <dbReference type="ChEBI" id="CHEBI:30616"/>
    </ligand>
</feature>
<feature type="binding site" evidence="8">
    <location>
        <position position="252"/>
    </location>
    <ligand>
        <name>Mg(2+)</name>
        <dbReference type="ChEBI" id="CHEBI:18420"/>
    </ligand>
</feature>
<dbReference type="InterPro" id="IPR003846">
    <property type="entry name" value="SelO"/>
</dbReference>
<evidence type="ECO:0000313" key="10">
    <source>
        <dbReference type="Proteomes" id="UP000624041"/>
    </source>
</evidence>
<feature type="binding site" evidence="8">
    <location>
        <position position="261"/>
    </location>
    <ligand>
        <name>Mg(2+)</name>
        <dbReference type="ChEBI" id="CHEBI:18420"/>
    </ligand>
</feature>
<organism evidence="9 10">
    <name type="scientific">Oceanobacillus indicireducens</name>
    <dbReference type="NCBI Taxonomy" id="1004261"/>
    <lineage>
        <taxon>Bacteria</taxon>
        <taxon>Bacillati</taxon>
        <taxon>Bacillota</taxon>
        <taxon>Bacilli</taxon>
        <taxon>Bacillales</taxon>
        <taxon>Bacillaceae</taxon>
        <taxon>Oceanobacillus</taxon>
    </lineage>
</organism>
<comment type="catalytic activity">
    <reaction evidence="8">
        <text>L-seryl-[protein] + ATP = 3-O-(5'-adenylyl)-L-seryl-[protein] + diphosphate</text>
        <dbReference type="Rhea" id="RHEA:58120"/>
        <dbReference type="Rhea" id="RHEA-COMP:9863"/>
        <dbReference type="Rhea" id="RHEA-COMP:15073"/>
        <dbReference type="ChEBI" id="CHEBI:29999"/>
        <dbReference type="ChEBI" id="CHEBI:30616"/>
        <dbReference type="ChEBI" id="CHEBI:33019"/>
        <dbReference type="ChEBI" id="CHEBI:142516"/>
        <dbReference type="EC" id="2.7.7.108"/>
    </reaction>
</comment>
<dbReference type="GO" id="GO:0070733">
    <property type="term" value="F:AMPylase activity"/>
    <property type="evidence" value="ECO:0007669"/>
    <property type="project" value="UniProtKB-EC"/>
</dbReference>
<protein>
    <recommendedName>
        <fullName evidence="8">Protein nucleotidyltransferase YdiU</fullName>
        <ecNumber evidence="8">2.7.7.-</ecNumber>
    </recommendedName>
    <alternativeName>
        <fullName evidence="8">Protein adenylyltransferase YdiU</fullName>
        <ecNumber evidence="8">2.7.7.108</ecNumber>
    </alternativeName>
    <alternativeName>
        <fullName evidence="8">Protein uridylyltransferase YdiU</fullName>
        <ecNumber evidence="8">2.7.7.-</ecNumber>
    </alternativeName>
</protein>
<evidence type="ECO:0000256" key="4">
    <source>
        <dbReference type="ARBA" id="ARBA00022723"/>
    </source>
</evidence>
<comment type="function">
    <text evidence="8">Nucleotidyltransferase involved in the post-translational modification of proteins. It can catalyze the addition of adenosine monophosphate (AMP) or uridine monophosphate (UMP) to a protein, resulting in modifications known as AMPylation and UMPylation.</text>
</comment>
<dbReference type="EC" id="2.7.7.108" evidence="8"/>
<keyword evidence="5 8" id="KW-0547">Nucleotide-binding</keyword>
<dbReference type="GO" id="GO:0005524">
    <property type="term" value="F:ATP binding"/>
    <property type="evidence" value="ECO:0007669"/>
    <property type="project" value="UniProtKB-UniRule"/>
</dbReference>
<feature type="active site" description="Proton acceptor" evidence="8">
    <location>
        <position position="251"/>
    </location>
</feature>
<evidence type="ECO:0000256" key="8">
    <source>
        <dbReference type="HAMAP-Rule" id="MF_00692"/>
    </source>
</evidence>
<comment type="catalytic activity">
    <reaction evidence="8">
        <text>L-threonyl-[protein] + ATP = 3-O-(5'-adenylyl)-L-threonyl-[protein] + diphosphate</text>
        <dbReference type="Rhea" id="RHEA:54292"/>
        <dbReference type="Rhea" id="RHEA-COMP:11060"/>
        <dbReference type="Rhea" id="RHEA-COMP:13847"/>
        <dbReference type="ChEBI" id="CHEBI:30013"/>
        <dbReference type="ChEBI" id="CHEBI:30616"/>
        <dbReference type="ChEBI" id="CHEBI:33019"/>
        <dbReference type="ChEBI" id="CHEBI:138113"/>
        <dbReference type="EC" id="2.7.7.108"/>
    </reaction>
</comment>
<feature type="binding site" evidence="8">
    <location>
        <position position="89"/>
    </location>
    <ligand>
        <name>ATP</name>
        <dbReference type="ChEBI" id="CHEBI:30616"/>
    </ligand>
</feature>
<name>A0A917Y1E9_9BACI</name>
<evidence type="ECO:0000256" key="6">
    <source>
        <dbReference type="ARBA" id="ARBA00022840"/>
    </source>
</evidence>
<comment type="caution">
    <text evidence="9">The sequence shown here is derived from an EMBL/GenBank/DDBJ whole genome shotgun (WGS) entry which is preliminary data.</text>
</comment>
<feature type="binding site" evidence="8">
    <location>
        <position position="92"/>
    </location>
    <ligand>
        <name>ATP</name>
        <dbReference type="ChEBI" id="CHEBI:30616"/>
    </ligand>
</feature>
<keyword evidence="3 8" id="KW-0548">Nucleotidyltransferase</keyword>
<keyword evidence="2 8" id="KW-0808">Transferase</keyword>
<reference evidence="9" key="1">
    <citation type="journal article" date="2014" name="Int. J. Syst. Evol. Microbiol.">
        <title>Complete genome sequence of Corynebacterium casei LMG S-19264T (=DSM 44701T), isolated from a smear-ripened cheese.</title>
        <authorList>
            <consortium name="US DOE Joint Genome Institute (JGI-PGF)"/>
            <person name="Walter F."/>
            <person name="Albersmeier A."/>
            <person name="Kalinowski J."/>
            <person name="Ruckert C."/>
        </authorList>
    </citation>
    <scope>NUCLEOTIDE SEQUENCE</scope>
    <source>
        <strain evidence="9">JCM 17251</strain>
    </source>
</reference>
<proteinExistence type="inferred from homology"/>
<dbReference type="GO" id="GO:0030145">
    <property type="term" value="F:manganese ion binding"/>
    <property type="evidence" value="ECO:0007669"/>
    <property type="project" value="UniProtKB-UniRule"/>
</dbReference>
<feature type="binding site" evidence="8">
    <location>
        <position position="261"/>
    </location>
    <ligand>
        <name>ATP</name>
        <dbReference type="ChEBI" id="CHEBI:30616"/>
    </ligand>
</feature>
<keyword evidence="6 8" id="KW-0067">ATP-binding</keyword>
<comment type="catalytic activity">
    <reaction evidence="8">
        <text>L-seryl-[protein] + UTP = O-(5'-uridylyl)-L-seryl-[protein] + diphosphate</text>
        <dbReference type="Rhea" id="RHEA:64604"/>
        <dbReference type="Rhea" id="RHEA-COMP:9863"/>
        <dbReference type="Rhea" id="RHEA-COMP:16635"/>
        <dbReference type="ChEBI" id="CHEBI:29999"/>
        <dbReference type="ChEBI" id="CHEBI:33019"/>
        <dbReference type="ChEBI" id="CHEBI:46398"/>
        <dbReference type="ChEBI" id="CHEBI:156051"/>
    </reaction>
</comment>
<dbReference type="Proteomes" id="UP000624041">
    <property type="component" value="Unassembled WGS sequence"/>
</dbReference>
<feature type="binding site" evidence="8">
    <location>
        <position position="175"/>
    </location>
    <ligand>
        <name>ATP</name>
        <dbReference type="ChEBI" id="CHEBI:30616"/>
    </ligand>
</feature>
<gene>
    <name evidence="8" type="primary">ydiU</name>
    <name evidence="8" type="synonym">selO</name>
    <name evidence="9" type="ORF">GCM10007971_30830</name>
</gene>
<dbReference type="AlphaFoldDB" id="A0A917Y1E9"/>
<comment type="catalytic activity">
    <reaction evidence="8">
        <text>L-histidyl-[protein] + UTP = N(tele)-(5'-uridylyl)-L-histidyl-[protein] + diphosphate</text>
        <dbReference type="Rhea" id="RHEA:83891"/>
        <dbReference type="Rhea" id="RHEA-COMP:9745"/>
        <dbReference type="Rhea" id="RHEA-COMP:20239"/>
        <dbReference type="ChEBI" id="CHEBI:29979"/>
        <dbReference type="ChEBI" id="CHEBI:33019"/>
        <dbReference type="ChEBI" id="CHEBI:46398"/>
        <dbReference type="ChEBI" id="CHEBI:233474"/>
    </reaction>
</comment>
<comment type="catalytic activity">
    <reaction evidence="8">
        <text>L-tyrosyl-[protein] + UTP = O-(5'-uridylyl)-L-tyrosyl-[protein] + diphosphate</text>
        <dbReference type="Rhea" id="RHEA:83887"/>
        <dbReference type="Rhea" id="RHEA-COMP:10136"/>
        <dbReference type="Rhea" id="RHEA-COMP:20238"/>
        <dbReference type="ChEBI" id="CHEBI:33019"/>
        <dbReference type="ChEBI" id="CHEBI:46398"/>
        <dbReference type="ChEBI" id="CHEBI:46858"/>
        <dbReference type="ChEBI" id="CHEBI:90602"/>
    </reaction>
</comment>
<keyword evidence="10" id="KW-1185">Reference proteome</keyword>
<feature type="binding site" evidence="8">
    <location>
        <position position="124"/>
    </location>
    <ligand>
        <name>ATP</name>
        <dbReference type="ChEBI" id="CHEBI:30616"/>
    </ligand>
</feature>
<evidence type="ECO:0000256" key="7">
    <source>
        <dbReference type="ARBA" id="ARBA00022842"/>
    </source>
</evidence>
<comment type="catalytic activity">
    <reaction evidence="8">
        <text>L-tyrosyl-[protein] + ATP = O-(5'-adenylyl)-L-tyrosyl-[protein] + diphosphate</text>
        <dbReference type="Rhea" id="RHEA:54288"/>
        <dbReference type="Rhea" id="RHEA-COMP:10136"/>
        <dbReference type="Rhea" id="RHEA-COMP:13846"/>
        <dbReference type="ChEBI" id="CHEBI:30616"/>
        <dbReference type="ChEBI" id="CHEBI:33019"/>
        <dbReference type="ChEBI" id="CHEBI:46858"/>
        <dbReference type="ChEBI" id="CHEBI:83624"/>
        <dbReference type="EC" id="2.7.7.108"/>
    </reaction>
</comment>
<keyword evidence="7 8" id="KW-0460">Magnesium</keyword>
<evidence type="ECO:0000256" key="3">
    <source>
        <dbReference type="ARBA" id="ARBA00022695"/>
    </source>
</evidence>
<evidence type="ECO:0000313" key="9">
    <source>
        <dbReference type="EMBL" id="GGN63688.1"/>
    </source>
</evidence>
<feature type="binding site" evidence="8">
    <location>
        <position position="125"/>
    </location>
    <ligand>
        <name>ATP</name>
        <dbReference type="ChEBI" id="CHEBI:30616"/>
    </ligand>
</feature>
<accession>A0A917Y1E9</accession>
<dbReference type="GO" id="GO:0000287">
    <property type="term" value="F:magnesium ion binding"/>
    <property type="evidence" value="ECO:0007669"/>
    <property type="project" value="UniProtKB-UniRule"/>
</dbReference>
<evidence type="ECO:0000256" key="5">
    <source>
        <dbReference type="ARBA" id="ARBA00022741"/>
    </source>
</evidence>
<comment type="cofactor">
    <cofactor evidence="8">
        <name>Mg(2+)</name>
        <dbReference type="ChEBI" id="CHEBI:18420"/>
    </cofactor>
    <cofactor evidence="8">
        <name>Mn(2+)</name>
        <dbReference type="ChEBI" id="CHEBI:29035"/>
    </cofactor>
</comment>
<dbReference type="HAMAP" id="MF_00692">
    <property type="entry name" value="SelO"/>
    <property type="match status" value="1"/>
</dbReference>
<comment type="similarity">
    <text evidence="1 8">Belongs to the SELO family.</text>
</comment>
<dbReference type="NCBIfam" id="NF000658">
    <property type="entry name" value="PRK00029.1"/>
    <property type="match status" value="1"/>
</dbReference>
<keyword evidence="4 8" id="KW-0479">Metal-binding</keyword>
<dbReference type="Pfam" id="PF02696">
    <property type="entry name" value="SelO"/>
    <property type="match status" value="1"/>
</dbReference>
<evidence type="ECO:0000256" key="1">
    <source>
        <dbReference type="ARBA" id="ARBA00009747"/>
    </source>
</evidence>
<feature type="binding site" evidence="8">
    <location>
        <position position="182"/>
    </location>
    <ligand>
        <name>ATP</name>
        <dbReference type="ChEBI" id="CHEBI:30616"/>
    </ligand>
</feature>
<dbReference type="PANTHER" id="PTHR12153">
    <property type="entry name" value="SELENOPROTEIN O"/>
    <property type="match status" value="1"/>
</dbReference>
<reference evidence="9" key="2">
    <citation type="submission" date="2020-09" db="EMBL/GenBank/DDBJ databases">
        <authorList>
            <person name="Sun Q."/>
            <person name="Ohkuma M."/>
        </authorList>
    </citation>
    <scope>NUCLEOTIDE SEQUENCE</scope>
    <source>
        <strain evidence="9">JCM 17251</strain>
    </source>
</reference>
<dbReference type="PANTHER" id="PTHR12153:SF15">
    <property type="entry name" value="PROTEIN ADENYLYLTRANSFERASE SELO, MITOCHONDRIAL"/>
    <property type="match status" value="1"/>
</dbReference>
<dbReference type="RefSeq" id="WP_156855700.1">
    <property type="nucleotide sequence ID" value="NZ_BMOS01000028.1"/>
</dbReference>